<organism evidence="9 11">
    <name type="scientific">Criibacterium bergeronii</name>
    <dbReference type="NCBI Taxonomy" id="1871336"/>
    <lineage>
        <taxon>Bacteria</taxon>
        <taxon>Bacillati</taxon>
        <taxon>Bacillota</taxon>
        <taxon>Clostridia</taxon>
        <taxon>Peptostreptococcales</taxon>
        <taxon>Filifactoraceae</taxon>
        <taxon>Criibacterium</taxon>
    </lineage>
</organism>
<feature type="transmembrane region" description="Helical" evidence="8">
    <location>
        <begin position="232"/>
        <end position="250"/>
    </location>
</feature>
<keyword evidence="7 8" id="KW-0472">Membrane</keyword>
<dbReference type="Pfam" id="PF01925">
    <property type="entry name" value="TauE"/>
    <property type="match status" value="1"/>
</dbReference>
<comment type="subcellular location">
    <subcellularLocation>
        <location evidence="1 8">Cell membrane</location>
        <topology evidence="1 8">Multi-pass membrane protein</topology>
    </subcellularLocation>
</comment>
<dbReference type="InterPro" id="IPR002781">
    <property type="entry name" value="TM_pro_TauE-like"/>
</dbReference>
<evidence type="ECO:0000256" key="8">
    <source>
        <dbReference type="RuleBase" id="RU363041"/>
    </source>
</evidence>
<evidence type="ECO:0000313" key="12">
    <source>
        <dbReference type="Proteomes" id="UP000319424"/>
    </source>
</evidence>
<accession>A0A371IJK4</accession>
<evidence type="ECO:0000313" key="10">
    <source>
        <dbReference type="EMBL" id="TRW27067.1"/>
    </source>
</evidence>
<name>A0A371IJK4_9FIRM</name>
<evidence type="ECO:0000256" key="4">
    <source>
        <dbReference type="ARBA" id="ARBA00022475"/>
    </source>
</evidence>
<reference evidence="10 12" key="3">
    <citation type="submission" date="2019-07" db="EMBL/GenBank/DDBJ databases">
        <title>Criibacterium bergeronii gen. nov., sp. nov. isolated from human clinical samples.</title>
        <authorList>
            <person name="Maheux A.F."/>
            <person name="Boudreau D.K."/>
            <person name="Berube E."/>
            <person name="Brodeur S."/>
            <person name="Bernard K.A."/>
            <person name="Abed J.Y."/>
            <person name="Ducrey E."/>
            <person name="Guay E.F."/>
            <person name="Raymond F."/>
            <person name="Corbeil J."/>
            <person name="Domingo M.-C."/>
            <person name="Roy P.H."/>
            <person name="Boissinot M."/>
            <person name="Tocheva E.I."/>
            <person name="Omar R.F."/>
        </authorList>
    </citation>
    <scope>NUCLEOTIDE SEQUENCE [LARGE SCALE GENOMIC DNA]</scope>
    <source>
        <strain evidence="10 12">CCRI-24246</strain>
    </source>
</reference>
<comment type="caution">
    <text evidence="9">The sequence shown here is derived from an EMBL/GenBank/DDBJ whole genome shotgun (WGS) entry which is preliminary data.</text>
</comment>
<sequence length="251" mass="26902">MVILFSLLFFAGLVDSVAGGGGIISLPAYMFIGLPAHVAMGCNKFSASMGTLLAMARFWKNRALDLKMGAISACGSFIAAYIGSSVALIIDEDLLKKIFVIVLPFVAVIILNKRQFGDENFAYLIEEKKAYLLALLIGLLIGFYDGLIGPGTGTFAIIAYCAIMRYDLKTASGNAKVLNTASGLASVIRFIISGKIVYAIAIPAAFFSITGSYIGAGLAIRKGSRFIKPMMILVITLLFSKMLFQDILHII</sequence>
<feature type="transmembrane region" description="Helical" evidence="8">
    <location>
        <begin position="196"/>
        <end position="220"/>
    </location>
</feature>
<evidence type="ECO:0000256" key="7">
    <source>
        <dbReference type="ARBA" id="ARBA00023136"/>
    </source>
</evidence>
<feature type="transmembrane region" description="Helical" evidence="8">
    <location>
        <begin position="29"/>
        <end position="56"/>
    </location>
</feature>
<evidence type="ECO:0000256" key="1">
    <source>
        <dbReference type="ARBA" id="ARBA00004651"/>
    </source>
</evidence>
<dbReference type="EMBL" id="VJXW01000005">
    <property type="protein sequence ID" value="TRW27067.1"/>
    <property type="molecule type" value="Genomic_DNA"/>
</dbReference>
<proteinExistence type="inferred from homology"/>
<dbReference type="Proteomes" id="UP000093352">
    <property type="component" value="Unassembled WGS sequence"/>
</dbReference>
<keyword evidence="5 8" id="KW-0812">Transmembrane</keyword>
<feature type="transmembrane region" description="Helical" evidence="8">
    <location>
        <begin position="68"/>
        <end position="88"/>
    </location>
</feature>
<dbReference type="PANTHER" id="PTHR30269:SF0">
    <property type="entry name" value="MEMBRANE TRANSPORTER PROTEIN YFCA-RELATED"/>
    <property type="match status" value="1"/>
</dbReference>
<evidence type="ECO:0000256" key="5">
    <source>
        <dbReference type="ARBA" id="ARBA00022692"/>
    </source>
</evidence>
<keyword evidence="3" id="KW-0813">Transport</keyword>
<dbReference type="Proteomes" id="UP000319424">
    <property type="component" value="Unassembled WGS sequence"/>
</dbReference>
<dbReference type="PANTHER" id="PTHR30269">
    <property type="entry name" value="TRANSMEMBRANE PROTEIN YFCA"/>
    <property type="match status" value="1"/>
</dbReference>
<evidence type="ECO:0000256" key="6">
    <source>
        <dbReference type="ARBA" id="ARBA00022989"/>
    </source>
</evidence>
<evidence type="ECO:0000313" key="11">
    <source>
        <dbReference type="Proteomes" id="UP000093352"/>
    </source>
</evidence>
<dbReference type="STRING" id="1871336.BBG48_09415"/>
<evidence type="ECO:0000256" key="3">
    <source>
        <dbReference type="ARBA" id="ARBA00022448"/>
    </source>
</evidence>
<protein>
    <recommendedName>
        <fullName evidence="8">Probable membrane transporter protein</fullName>
    </recommendedName>
</protein>
<evidence type="ECO:0000313" key="9">
    <source>
        <dbReference type="EMBL" id="RDY20672.1"/>
    </source>
</evidence>
<dbReference type="InterPro" id="IPR052017">
    <property type="entry name" value="TSUP"/>
</dbReference>
<dbReference type="AlphaFoldDB" id="A0A371IJK4"/>
<feature type="transmembrane region" description="Helical" evidence="8">
    <location>
        <begin position="94"/>
        <end position="111"/>
    </location>
</feature>
<comment type="similarity">
    <text evidence="2 8">Belongs to the 4-toluene sulfonate uptake permease (TSUP) (TC 2.A.102) family.</text>
</comment>
<keyword evidence="6 8" id="KW-1133">Transmembrane helix</keyword>
<dbReference type="GO" id="GO:0005886">
    <property type="term" value="C:plasma membrane"/>
    <property type="evidence" value="ECO:0007669"/>
    <property type="project" value="UniProtKB-SubCell"/>
</dbReference>
<dbReference type="OrthoDB" id="554695at2"/>
<feature type="transmembrane region" description="Helical" evidence="8">
    <location>
        <begin position="132"/>
        <end position="160"/>
    </location>
</feature>
<gene>
    <name evidence="9" type="ORF">BBG48_008840</name>
    <name evidence="10" type="ORF">FL857_04960</name>
</gene>
<reference evidence="9" key="2">
    <citation type="submission" date="2018-07" db="EMBL/GenBank/DDBJ databases">
        <authorList>
            <person name="Quirk P.G."/>
            <person name="Krulwich T.A."/>
        </authorList>
    </citation>
    <scope>NUCLEOTIDE SEQUENCE</scope>
    <source>
        <strain evidence="9">CCRI-22567</strain>
    </source>
</reference>
<keyword evidence="4 8" id="KW-1003">Cell membrane</keyword>
<evidence type="ECO:0000256" key="2">
    <source>
        <dbReference type="ARBA" id="ARBA00009142"/>
    </source>
</evidence>
<reference evidence="9 11" key="1">
    <citation type="journal article" date="2016" name="Genome Announc.">
        <title>Draft Genome Sequence of Criibacterium bergeronii gen. nov., sp. nov., Strain CCRI-22567T, Isolated from a Vaginal Sample from a Woman with Bacterial Vaginosis.</title>
        <authorList>
            <person name="Maheux A.F."/>
            <person name="Berube E."/>
            <person name="Boudreau D.K."/>
            <person name="Raymond F."/>
            <person name="Corbeil J."/>
            <person name="Roy P.H."/>
            <person name="Boissinot M."/>
            <person name="Omar R.F."/>
        </authorList>
    </citation>
    <scope>NUCLEOTIDE SEQUENCE [LARGE SCALE GENOMIC DNA]</scope>
    <source>
        <strain evidence="9 11">CCRI-22567</strain>
    </source>
</reference>
<dbReference type="EMBL" id="MBEW02000024">
    <property type="protein sequence ID" value="RDY20672.1"/>
    <property type="molecule type" value="Genomic_DNA"/>
</dbReference>
<keyword evidence="11" id="KW-1185">Reference proteome</keyword>